<dbReference type="PANTHER" id="PTHR11439:SF470">
    <property type="entry name" value="CYSTEINE-RICH RLK (RECEPTOR-LIKE PROTEIN KINASE) 8"/>
    <property type="match status" value="1"/>
</dbReference>
<dbReference type="Proteomes" id="UP001454036">
    <property type="component" value="Unassembled WGS sequence"/>
</dbReference>
<name>A0AAV3P6A4_LITER</name>
<accession>A0AAV3P6A4</accession>
<evidence type="ECO:0000313" key="2">
    <source>
        <dbReference type="Proteomes" id="UP001454036"/>
    </source>
</evidence>
<dbReference type="PANTHER" id="PTHR11439">
    <property type="entry name" value="GAG-POL-RELATED RETROTRANSPOSON"/>
    <property type="match status" value="1"/>
</dbReference>
<keyword evidence="2" id="KW-1185">Reference proteome</keyword>
<dbReference type="AlphaFoldDB" id="A0AAV3P6A4"/>
<sequence>MKNLEQNHHLGSYDSPLSGDVERYRRLVRCLLYLSFTRSNLSFVVFLLSQFMHATRLDHWTTALRIVKDLKGSPGQDIFTKTLGKRQFDYLLRKLNIYNPHAPT</sequence>
<comment type="caution">
    <text evidence="1">The sequence shown here is derived from an EMBL/GenBank/DDBJ whole genome shotgun (WGS) entry which is preliminary data.</text>
</comment>
<protein>
    <submittedName>
        <fullName evidence="1">Uncharacterized protein</fullName>
    </submittedName>
</protein>
<evidence type="ECO:0000313" key="1">
    <source>
        <dbReference type="EMBL" id="GAA0147194.1"/>
    </source>
</evidence>
<reference evidence="1 2" key="1">
    <citation type="submission" date="2024-01" db="EMBL/GenBank/DDBJ databases">
        <title>The complete chloroplast genome sequence of Lithospermum erythrorhizon: insights into the phylogenetic relationship among Boraginaceae species and the maternal lineages of purple gromwells.</title>
        <authorList>
            <person name="Okada T."/>
            <person name="Watanabe K."/>
        </authorList>
    </citation>
    <scope>NUCLEOTIDE SEQUENCE [LARGE SCALE GENOMIC DNA]</scope>
</reference>
<dbReference type="EMBL" id="BAABME010001045">
    <property type="protein sequence ID" value="GAA0147194.1"/>
    <property type="molecule type" value="Genomic_DNA"/>
</dbReference>
<organism evidence="1 2">
    <name type="scientific">Lithospermum erythrorhizon</name>
    <name type="common">Purple gromwell</name>
    <name type="synonym">Lithospermum officinale var. erythrorhizon</name>
    <dbReference type="NCBI Taxonomy" id="34254"/>
    <lineage>
        <taxon>Eukaryota</taxon>
        <taxon>Viridiplantae</taxon>
        <taxon>Streptophyta</taxon>
        <taxon>Embryophyta</taxon>
        <taxon>Tracheophyta</taxon>
        <taxon>Spermatophyta</taxon>
        <taxon>Magnoliopsida</taxon>
        <taxon>eudicotyledons</taxon>
        <taxon>Gunneridae</taxon>
        <taxon>Pentapetalae</taxon>
        <taxon>asterids</taxon>
        <taxon>lamiids</taxon>
        <taxon>Boraginales</taxon>
        <taxon>Boraginaceae</taxon>
        <taxon>Boraginoideae</taxon>
        <taxon>Lithospermeae</taxon>
        <taxon>Lithospermum</taxon>
    </lineage>
</organism>
<proteinExistence type="predicted"/>
<gene>
    <name evidence="1" type="ORF">LIER_06953</name>
</gene>